<evidence type="ECO:0000313" key="2">
    <source>
        <dbReference type="Proteomes" id="UP001500064"/>
    </source>
</evidence>
<dbReference type="Proteomes" id="UP001500064">
    <property type="component" value="Unassembled WGS sequence"/>
</dbReference>
<accession>A0ABP4QQC0</accession>
<gene>
    <name evidence="1" type="ORF">GCM10009733_011370</name>
</gene>
<comment type="caution">
    <text evidence="1">The sequence shown here is derived from an EMBL/GenBank/DDBJ whole genome shotgun (WGS) entry which is preliminary data.</text>
</comment>
<name>A0ABP4QQC0_9ACTN</name>
<reference evidence="2" key="1">
    <citation type="journal article" date="2019" name="Int. J. Syst. Evol. Microbiol.">
        <title>The Global Catalogue of Microorganisms (GCM) 10K type strain sequencing project: providing services to taxonomists for standard genome sequencing and annotation.</title>
        <authorList>
            <consortium name="The Broad Institute Genomics Platform"/>
            <consortium name="The Broad Institute Genome Sequencing Center for Infectious Disease"/>
            <person name="Wu L."/>
            <person name="Ma J."/>
        </authorList>
    </citation>
    <scope>NUCLEOTIDE SEQUENCE [LARGE SCALE GENOMIC DNA]</scope>
    <source>
        <strain evidence="2">JCM 13929</strain>
    </source>
</reference>
<keyword evidence="2" id="KW-1185">Reference proteome</keyword>
<dbReference type="EMBL" id="BAAAMU010000005">
    <property type="protein sequence ID" value="GAA1616801.1"/>
    <property type="molecule type" value="Genomic_DNA"/>
</dbReference>
<proteinExistence type="predicted"/>
<organism evidence="1 2">
    <name type="scientific">Nonomuraea maheshkhaliensis</name>
    <dbReference type="NCBI Taxonomy" id="419590"/>
    <lineage>
        <taxon>Bacteria</taxon>
        <taxon>Bacillati</taxon>
        <taxon>Actinomycetota</taxon>
        <taxon>Actinomycetes</taxon>
        <taxon>Streptosporangiales</taxon>
        <taxon>Streptosporangiaceae</taxon>
        <taxon>Nonomuraea</taxon>
    </lineage>
</organism>
<protein>
    <submittedName>
        <fullName evidence="1">Uncharacterized protein</fullName>
    </submittedName>
</protein>
<evidence type="ECO:0000313" key="1">
    <source>
        <dbReference type="EMBL" id="GAA1616801.1"/>
    </source>
</evidence>
<sequence length="106" mass="11039">MGEEADLLDGVADVPAQLVGVEAEHVLAADADLAGGRLDQPVDHLHGGRLAAAGRADQHDELSCGDVEGDVVDRWGGLPRVVLGQRAQFDAHAFGVTVEHEAPSGW</sequence>